<proteinExistence type="predicted"/>
<keyword evidence="3" id="KW-1185">Reference proteome</keyword>
<dbReference type="GO" id="GO:0008721">
    <property type="term" value="F:D-serine ammonia-lyase activity"/>
    <property type="evidence" value="ECO:0007669"/>
    <property type="project" value="TreeGrafter"/>
</dbReference>
<dbReference type="Pfam" id="PF14031">
    <property type="entry name" value="D-ser_dehydrat"/>
    <property type="match status" value="1"/>
</dbReference>
<accession>A0AAJ0GE44</accession>
<feature type="domain" description="D-serine dehydratase-like" evidence="1">
    <location>
        <begin position="248"/>
        <end position="362"/>
    </location>
</feature>
<dbReference type="PANTHER" id="PTHR28004">
    <property type="entry name" value="ZGC:162816-RELATED"/>
    <property type="match status" value="1"/>
</dbReference>
<dbReference type="PANTHER" id="PTHR28004:SF2">
    <property type="entry name" value="D-SERINE DEHYDRATASE"/>
    <property type="match status" value="1"/>
</dbReference>
<dbReference type="Gene3D" id="3.20.20.10">
    <property type="entry name" value="Alanine racemase"/>
    <property type="match status" value="1"/>
</dbReference>
<dbReference type="InterPro" id="IPR026956">
    <property type="entry name" value="D-ser_dehydrat-like_dom"/>
</dbReference>
<dbReference type="Proteomes" id="UP001271007">
    <property type="component" value="Unassembled WGS sequence"/>
</dbReference>
<comment type="caution">
    <text evidence="2">The sequence shown here is derived from an EMBL/GenBank/DDBJ whole genome shotgun (WGS) entry which is preliminary data.</text>
</comment>
<organism evidence="2 3">
    <name type="scientific">Extremus antarcticus</name>
    <dbReference type="NCBI Taxonomy" id="702011"/>
    <lineage>
        <taxon>Eukaryota</taxon>
        <taxon>Fungi</taxon>
        <taxon>Dikarya</taxon>
        <taxon>Ascomycota</taxon>
        <taxon>Pezizomycotina</taxon>
        <taxon>Dothideomycetes</taxon>
        <taxon>Dothideomycetidae</taxon>
        <taxon>Mycosphaerellales</taxon>
        <taxon>Extremaceae</taxon>
        <taxon>Extremus</taxon>
    </lineage>
</organism>
<sequence length="381" mass="41246">MATGVQSEGTFDQPCHRISDTFSLFRQVLYGLPVLPSVVPRLAAAARILGEGTVSLFTDHPSHIRTLDLVDHATWPGAIPVWVNIDVGDHREGVLPGSGQLADVAYAIAASTRVHLAGIYSYTSMSYGSNSPDEALQHMARELEGLEQGAISFLKCTGATPSSDAQSARVTLSLGATPTATAVQNLLEGEGGAKKYRDMLDRLKQSFDMEIHAGVYTVMDMQQLATRARPAQSSAEPGKTLLSYADLGFRILAEVASLYPDRTATPEALIAAGSIALGREPSKSYPGWAVVTPWPDNSGDHYDPEGSKTGWIVGRISQEHGVLTWEGAKENVRPLELGQKLMLWPNHACITGVNFGFYLVVDSEKADGDIIQDVWLRWRGW</sequence>
<dbReference type="InterPro" id="IPR051466">
    <property type="entry name" value="D-amino_acid_metab_enzyme"/>
</dbReference>
<dbReference type="Gene3D" id="2.40.37.20">
    <property type="entry name" value="D-serine dehydratase-like domain"/>
    <property type="match status" value="1"/>
</dbReference>
<dbReference type="SMART" id="SM01119">
    <property type="entry name" value="D-ser_dehydrat"/>
    <property type="match status" value="1"/>
</dbReference>
<evidence type="ECO:0000313" key="3">
    <source>
        <dbReference type="Proteomes" id="UP001271007"/>
    </source>
</evidence>
<dbReference type="GO" id="GO:0036088">
    <property type="term" value="P:D-serine catabolic process"/>
    <property type="evidence" value="ECO:0007669"/>
    <property type="project" value="TreeGrafter"/>
</dbReference>
<dbReference type="SUPFAM" id="SSF51419">
    <property type="entry name" value="PLP-binding barrel"/>
    <property type="match status" value="1"/>
</dbReference>
<name>A0AAJ0GE44_9PEZI</name>
<dbReference type="AlphaFoldDB" id="A0AAJ0GE44"/>
<dbReference type="EMBL" id="JAWDJX010000007">
    <property type="protein sequence ID" value="KAK3055765.1"/>
    <property type="molecule type" value="Genomic_DNA"/>
</dbReference>
<evidence type="ECO:0000313" key="2">
    <source>
        <dbReference type="EMBL" id="KAK3055765.1"/>
    </source>
</evidence>
<dbReference type="InterPro" id="IPR029066">
    <property type="entry name" value="PLP-binding_barrel"/>
</dbReference>
<gene>
    <name evidence="2" type="ORF">LTR09_002999</name>
</gene>
<reference evidence="2" key="1">
    <citation type="submission" date="2023-04" db="EMBL/GenBank/DDBJ databases">
        <title>Black Yeasts Isolated from many extreme environments.</title>
        <authorList>
            <person name="Coleine C."/>
            <person name="Stajich J.E."/>
            <person name="Selbmann L."/>
        </authorList>
    </citation>
    <scope>NUCLEOTIDE SEQUENCE</scope>
    <source>
        <strain evidence="2">CCFEE 5312</strain>
    </source>
</reference>
<protein>
    <recommendedName>
        <fullName evidence="1">D-serine dehydratase-like domain-containing protein</fullName>
    </recommendedName>
</protein>
<evidence type="ECO:0000259" key="1">
    <source>
        <dbReference type="SMART" id="SM01119"/>
    </source>
</evidence>
<dbReference type="InterPro" id="IPR042208">
    <property type="entry name" value="D-ser_dehydrat-like_sf"/>
</dbReference>